<dbReference type="Pfam" id="PF04545">
    <property type="entry name" value="Sigma70_r4"/>
    <property type="match status" value="1"/>
</dbReference>
<accession>A0A1G6N8C0</accession>
<evidence type="ECO:0000256" key="5">
    <source>
        <dbReference type="SAM" id="MobiDB-lite"/>
    </source>
</evidence>
<evidence type="ECO:0000313" key="8">
    <source>
        <dbReference type="Proteomes" id="UP000198943"/>
    </source>
</evidence>
<reference evidence="8" key="1">
    <citation type="submission" date="2016-10" db="EMBL/GenBank/DDBJ databases">
        <authorList>
            <person name="Varghese N."/>
            <person name="Submissions S."/>
        </authorList>
    </citation>
    <scope>NUCLEOTIDE SEQUENCE [LARGE SCALE GENOMIC DNA]</scope>
    <source>
        <strain evidence="8">DSM 11005</strain>
    </source>
</reference>
<evidence type="ECO:0000256" key="4">
    <source>
        <dbReference type="ARBA" id="ARBA00023163"/>
    </source>
</evidence>
<protein>
    <submittedName>
        <fullName evidence="7">RNA polymerase sigma factor, sigma-70 family</fullName>
    </submittedName>
</protein>
<feature type="region of interest" description="Disordered" evidence="5">
    <location>
        <begin position="103"/>
        <end position="132"/>
    </location>
</feature>
<proteinExistence type="predicted"/>
<name>A0A1G6N8C0_9FIRM</name>
<feature type="domain" description="RNA polymerase sigma-70 region 4" evidence="6">
    <location>
        <begin position="151"/>
        <end position="199"/>
    </location>
</feature>
<dbReference type="EMBL" id="FMYW01000012">
    <property type="protein sequence ID" value="SDC63684.1"/>
    <property type="molecule type" value="Genomic_DNA"/>
</dbReference>
<dbReference type="AlphaFoldDB" id="A0A1G6N8C0"/>
<dbReference type="Proteomes" id="UP000198943">
    <property type="component" value="Unassembled WGS sequence"/>
</dbReference>
<dbReference type="GO" id="GO:0016987">
    <property type="term" value="F:sigma factor activity"/>
    <property type="evidence" value="ECO:0007669"/>
    <property type="project" value="UniProtKB-KW"/>
</dbReference>
<keyword evidence="3" id="KW-0238">DNA-binding</keyword>
<dbReference type="RefSeq" id="WP_176760507.1">
    <property type="nucleotide sequence ID" value="NZ_FMYW01000012.1"/>
</dbReference>
<keyword evidence="8" id="KW-1185">Reference proteome</keyword>
<dbReference type="InterPro" id="IPR013324">
    <property type="entry name" value="RNA_pol_sigma_r3/r4-like"/>
</dbReference>
<evidence type="ECO:0000256" key="2">
    <source>
        <dbReference type="ARBA" id="ARBA00023082"/>
    </source>
</evidence>
<dbReference type="Gene3D" id="1.20.140.160">
    <property type="match status" value="1"/>
</dbReference>
<keyword evidence="1" id="KW-0805">Transcription regulation</keyword>
<dbReference type="InterPro" id="IPR007630">
    <property type="entry name" value="RNA_pol_sigma70_r4"/>
</dbReference>
<keyword evidence="2" id="KW-0731">Sigma factor</keyword>
<gene>
    <name evidence="7" type="ORF">SAMN04487864_11249</name>
</gene>
<evidence type="ECO:0000256" key="3">
    <source>
        <dbReference type="ARBA" id="ARBA00023125"/>
    </source>
</evidence>
<organism evidence="7 8">
    <name type="scientific">Succiniclasticum ruminis</name>
    <dbReference type="NCBI Taxonomy" id="40841"/>
    <lineage>
        <taxon>Bacteria</taxon>
        <taxon>Bacillati</taxon>
        <taxon>Bacillota</taxon>
        <taxon>Negativicutes</taxon>
        <taxon>Acidaminococcales</taxon>
        <taxon>Acidaminococcaceae</taxon>
        <taxon>Succiniclasticum</taxon>
    </lineage>
</organism>
<dbReference type="SUPFAM" id="SSF88659">
    <property type="entry name" value="Sigma3 and sigma4 domains of RNA polymerase sigma factors"/>
    <property type="match status" value="1"/>
</dbReference>
<keyword evidence="4" id="KW-0804">Transcription</keyword>
<dbReference type="PANTHER" id="PTHR30385">
    <property type="entry name" value="SIGMA FACTOR F FLAGELLAR"/>
    <property type="match status" value="1"/>
</dbReference>
<evidence type="ECO:0000256" key="1">
    <source>
        <dbReference type="ARBA" id="ARBA00023015"/>
    </source>
</evidence>
<evidence type="ECO:0000259" key="6">
    <source>
        <dbReference type="Pfam" id="PF04545"/>
    </source>
</evidence>
<evidence type="ECO:0000313" key="7">
    <source>
        <dbReference type="EMBL" id="SDC63684.1"/>
    </source>
</evidence>
<feature type="compositionally biased region" description="Polar residues" evidence="5">
    <location>
        <begin position="108"/>
        <end position="127"/>
    </location>
</feature>
<sequence length="207" mass="23342">MDFSALRKFPWNEEIYLARQGDTQAVRRTCATAEPIVDQFGKVSYFVGWLGKDEVRSIASLALVEFIMSYSGGVPDEEIPALIKQVIKCDLINSVHRMEYRRSKEDASSFTPDTGSPENSSGDTGSPSAPPYGEPEACLLQNAYAQTVQDAIQHLNRNEQTVIQSYYFRQETINEIAARLGCSPRFVRKTRRKALLRLRGLLDYHVS</sequence>
<dbReference type="GO" id="GO:0003677">
    <property type="term" value="F:DNA binding"/>
    <property type="evidence" value="ECO:0007669"/>
    <property type="project" value="UniProtKB-KW"/>
</dbReference>
<dbReference type="GO" id="GO:0006352">
    <property type="term" value="P:DNA-templated transcription initiation"/>
    <property type="evidence" value="ECO:0007669"/>
    <property type="project" value="InterPro"/>
</dbReference>